<dbReference type="PROSITE" id="PS51352">
    <property type="entry name" value="THIOREDOXIN_2"/>
    <property type="match status" value="1"/>
</dbReference>
<protein>
    <submittedName>
        <fullName evidence="6">TlpA family protein disulfide reductase</fullName>
    </submittedName>
</protein>
<dbReference type="GO" id="GO:0017004">
    <property type="term" value="P:cytochrome complex assembly"/>
    <property type="evidence" value="ECO:0007669"/>
    <property type="project" value="UniProtKB-KW"/>
</dbReference>
<gene>
    <name evidence="6" type="ORF">KCG49_15385</name>
</gene>
<dbReference type="GO" id="GO:0016209">
    <property type="term" value="F:antioxidant activity"/>
    <property type="evidence" value="ECO:0007669"/>
    <property type="project" value="InterPro"/>
</dbReference>
<proteinExistence type="predicted"/>
<dbReference type="InterPro" id="IPR000866">
    <property type="entry name" value="AhpC/TSA"/>
</dbReference>
<dbReference type="InterPro" id="IPR013766">
    <property type="entry name" value="Thioredoxin_domain"/>
</dbReference>
<evidence type="ECO:0000256" key="1">
    <source>
        <dbReference type="ARBA" id="ARBA00022748"/>
    </source>
</evidence>
<feature type="region of interest" description="Disordered" evidence="4">
    <location>
        <begin position="1"/>
        <end position="27"/>
    </location>
</feature>
<keyword evidence="7" id="KW-1185">Reference proteome</keyword>
<dbReference type="PANTHER" id="PTHR42852">
    <property type="entry name" value="THIOL:DISULFIDE INTERCHANGE PROTEIN DSBE"/>
    <property type="match status" value="1"/>
</dbReference>
<dbReference type="GO" id="GO:0016491">
    <property type="term" value="F:oxidoreductase activity"/>
    <property type="evidence" value="ECO:0007669"/>
    <property type="project" value="InterPro"/>
</dbReference>
<keyword evidence="2" id="KW-1015">Disulfide bond</keyword>
<dbReference type="InterPro" id="IPR050553">
    <property type="entry name" value="Thioredoxin_ResA/DsbE_sf"/>
</dbReference>
<dbReference type="EMBL" id="JAGSPD010000018">
    <property type="protein sequence ID" value="MBV7270570.1"/>
    <property type="molecule type" value="Genomic_DNA"/>
</dbReference>
<dbReference type="PANTHER" id="PTHR42852:SF6">
    <property type="entry name" value="THIOL:DISULFIDE INTERCHANGE PROTEIN DSBE"/>
    <property type="match status" value="1"/>
</dbReference>
<evidence type="ECO:0000256" key="4">
    <source>
        <dbReference type="SAM" id="MobiDB-lite"/>
    </source>
</evidence>
<evidence type="ECO:0000256" key="3">
    <source>
        <dbReference type="ARBA" id="ARBA00023284"/>
    </source>
</evidence>
<dbReference type="PROSITE" id="PS00194">
    <property type="entry name" value="THIOREDOXIN_1"/>
    <property type="match status" value="1"/>
</dbReference>
<feature type="domain" description="Thioredoxin" evidence="5">
    <location>
        <begin position="149"/>
        <end position="295"/>
    </location>
</feature>
<reference evidence="6" key="1">
    <citation type="submission" date="2021-04" db="EMBL/GenBank/DDBJ databases">
        <authorList>
            <person name="Pira H."/>
            <person name="Risdian C."/>
            <person name="Wink J."/>
        </authorList>
    </citation>
    <scope>NUCLEOTIDE SEQUENCE</scope>
    <source>
        <strain evidence="6">WHY3</strain>
    </source>
</reference>
<evidence type="ECO:0000259" key="5">
    <source>
        <dbReference type="PROSITE" id="PS51352"/>
    </source>
</evidence>
<sequence length="295" mass="33860">MLENNNITIDFNKEKPTESKVTGSESNKGYEAFQNGMMEIKNEGDAITAEFRKLGADVTQEKRDSITEAMMRLRERQSEYPLNFVKEYNDKYFSLNLIELETGRPNFNIVEYKKAFENFTPQLRESKKGQAVKEKLDQLYKAYEKLAYLEIGKVAPNFEAPSPDGKMVSLEDIKGKVTVIDFWAAWCGPCRRENPNVVRIYEEYHDKGLEIIGVSLDGQGRQKDPKKAWVDAIEKDGLTWHHVSNLNYFNDPVAKQYNIQSIPATYILDAEGKIVAKNLRGKALENKIKELLEQS</sequence>
<dbReference type="InterPro" id="IPR017937">
    <property type="entry name" value="Thioredoxin_CS"/>
</dbReference>
<organism evidence="6 7">
    <name type="scientific">Winogradskyella luteola</name>
    <dbReference type="NCBI Taxonomy" id="2828330"/>
    <lineage>
        <taxon>Bacteria</taxon>
        <taxon>Pseudomonadati</taxon>
        <taxon>Bacteroidota</taxon>
        <taxon>Flavobacteriia</taxon>
        <taxon>Flavobacteriales</taxon>
        <taxon>Flavobacteriaceae</taxon>
        <taxon>Winogradskyella</taxon>
    </lineage>
</organism>
<accession>A0A9X1FB26</accession>
<comment type="caution">
    <text evidence="6">The sequence shown here is derived from an EMBL/GenBank/DDBJ whole genome shotgun (WGS) entry which is preliminary data.</text>
</comment>
<keyword evidence="1" id="KW-0201">Cytochrome c-type biogenesis</keyword>
<evidence type="ECO:0000313" key="6">
    <source>
        <dbReference type="EMBL" id="MBV7270570.1"/>
    </source>
</evidence>
<dbReference type="Proteomes" id="UP001138894">
    <property type="component" value="Unassembled WGS sequence"/>
</dbReference>
<name>A0A9X1FB26_9FLAO</name>
<dbReference type="AlphaFoldDB" id="A0A9X1FB26"/>
<dbReference type="CDD" id="cd02966">
    <property type="entry name" value="TlpA_like_family"/>
    <property type="match status" value="1"/>
</dbReference>
<keyword evidence="3" id="KW-0676">Redox-active center</keyword>
<evidence type="ECO:0000256" key="2">
    <source>
        <dbReference type="ARBA" id="ARBA00023157"/>
    </source>
</evidence>
<dbReference type="Pfam" id="PF00578">
    <property type="entry name" value="AhpC-TSA"/>
    <property type="match status" value="1"/>
</dbReference>
<evidence type="ECO:0000313" key="7">
    <source>
        <dbReference type="Proteomes" id="UP001138894"/>
    </source>
</evidence>